<name>A0ABQ3LQK6_9PSEU</name>
<reference evidence="2" key="1">
    <citation type="journal article" date="2019" name="Int. J. Syst. Evol. Microbiol.">
        <title>The Global Catalogue of Microorganisms (GCM) 10K type strain sequencing project: providing services to taxonomists for standard genome sequencing and annotation.</title>
        <authorList>
            <consortium name="The Broad Institute Genomics Platform"/>
            <consortium name="The Broad Institute Genome Sequencing Center for Infectious Disease"/>
            <person name="Wu L."/>
            <person name="Ma J."/>
        </authorList>
    </citation>
    <scope>NUCLEOTIDE SEQUENCE [LARGE SCALE GENOMIC DNA]</scope>
    <source>
        <strain evidence="2">CGMCC 4.7683</strain>
    </source>
</reference>
<organism evidence="1 2">
    <name type="scientific">Amycolatopsis oliviviridis</name>
    <dbReference type="NCBI Taxonomy" id="1471590"/>
    <lineage>
        <taxon>Bacteria</taxon>
        <taxon>Bacillati</taxon>
        <taxon>Actinomycetota</taxon>
        <taxon>Actinomycetes</taxon>
        <taxon>Pseudonocardiales</taxon>
        <taxon>Pseudonocardiaceae</taxon>
        <taxon>Amycolatopsis</taxon>
    </lineage>
</organism>
<dbReference type="Pfam" id="PF09661">
    <property type="entry name" value="DUF2398"/>
    <property type="match status" value="1"/>
</dbReference>
<dbReference type="Proteomes" id="UP000635387">
    <property type="component" value="Unassembled WGS sequence"/>
</dbReference>
<evidence type="ECO:0008006" key="3">
    <source>
        <dbReference type="Google" id="ProtNLM"/>
    </source>
</evidence>
<gene>
    <name evidence="1" type="ORF">GCM10017790_35790</name>
</gene>
<proteinExistence type="predicted"/>
<dbReference type="InterPro" id="IPR013494">
    <property type="entry name" value="CHP02678"/>
</dbReference>
<dbReference type="EMBL" id="BNAY01000003">
    <property type="protein sequence ID" value="GHH18070.1"/>
    <property type="molecule type" value="Genomic_DNA"/>
</dbReference>
<evidence type="ECO:0000313" key="1">
    <source>
        <dbReference type="EMBL" id="GHH18070.1"/>
    </source>
</evidence>
<sequence>MSLTNQLVIAEREEVARGIRALLATPLIGERGSPEIFDLIRRRREPIRQWFEYYCGWTLTVEPRLGYARLVKVRAAADPSRPARRLRSGRAAFDRRRYVLLCVAAAELLTVPVTTIRLLADRVARASAADDLVTAFDTGSRAERLAFVDVLKLLESYGVLETADGDAESFVDDTTAKVLFRVDATLLLRMLAAPVGPSQLAVPADDVALRFEELLEAVSHEQRYGLSSGRHEDTPSASDVQRNLWLRHTVFRRLVDDPVLYFAELTAEERAYLGSPTGRQLLRRAAEQGGFVLEERAEGLLLVDVDGLSTDERFPDDGSNAKVAALLLLDALDEPRTTDYLRNATAKLLKRFPRWAKTYRGKDGVRRLTVDALAVLTGFGLVRTEAELVRPLPAAARYTDRNEEAP</sequence>
<dbReference type="NCBIfam" id="TIGR02678">
    <property type="entry name" value="TIGR02678 family protein"/>
    <property type="match status" value="1"/>
</dbReference>
<accession>A0ABQ3LQK6</accession>
<dbReference type="RefSeq" id="WP_191255581.1">
    <property type="nucleotide sequence ID" value="NZ_BNAY01000003.1"/>
</dbReference>
<evidence type="ECO:0000313" key="2">
    <source>
        <dbReference type="Proteomes" id="UP000635387"/>
    </source>
</evidence>
<comment type="caution">
    <text evidence="1">The sequence shown here is derived from an EMBL/GenBank/DDBJ whole genome shotgun (WGS) entry which is preliminary data.</text>
</comment>
<protein>
    <recommendedName>
        <fullName evidence="3">TIGR02678 family protein</fullName>
    </recommendedName>
</protein>
<keyword evidence="2" id="KW-1185">Reference proteome</keyword>